<evidence type="ECO:0000313" key="3">
    <source>
        <dbReference type="Proteomes" id="UP000317935"/>
    </source>
</evidence>
<dbReference type="SUPFAM" id="SSF63418">
    <property type="entry name" value="MurE/MurF N-terminal domain"/>
    <property type="match status" value="1"/>
</dbReference>
<sequence>MNVDEVLSITRGTLQSNPVVHTFSHITHTIERVKKGALFIALEPSYLDLAIKLGAYGVLTNQKNPSDLEIAWIYVQNLQDALNRLLYYKFMDSQIPIITLSRIECLLLSRLVPSGLYFFKGEIVDLLDLDLTTISALIMQESFLANSLKLVDTLPYQILQEQLLASTILYKNRRYHLKLAGLYLPELAKVLQVCQALNIPVELNRLGAFPKPFYTNKRLEPCAQYSQILFLEKHKEMINLAIYAQRKAPWLKQIIFTQEELDMPHILYKTLHELKTLLTSQIYHLAFIIGEVEITDLLYKPYKKSLFDAL</sequence>
<evidence type="ECO:0000313" key="1">
    <source>
        <dbReference type="EMBL" id="BCD45630.1"/>
    </source>
</evidence>
<dbReference type="OrthoDB" id="5338390at2"/>
<dbReference type="Proteomes" id="UP000509742">
    <property type="component" value="Chromosome"/>
</dbReference>
<accession>A0A6J4CY95</accession>
<dbReference type="AlphaFoldDB" id="A0A6J4CY95"/>
<dbReference type="InterPro" id="IPR035911">
    <property type="entry name" value="MurE/MurF_N"/>
</dbReference>
<protein>
    <submittedName>
        <fullName evidence="2">Ferrochelatase</fullName>
    </submittedName>
</protein>
<dbReference type="RefSeq" id="WP_006564170.1">
    <property type="nucleotide sequence ID" value="NZ_AP019774.1"/>
</dbReference>
<dbReference type="GeneID" id="56928348"/>
<reference evidence="2 3" key="1">
    <citation type="submission" date="2019-06" db="EMBL/GenBank/DDBJ databases">
        <title>Complete genome sequence of Helicobacter suis SNTW101c.</title>
        <authorList>
            <person name="Rimbara E."/>
            <person name="Suzuki M."/>
            <person name="Matsui H."/>
            <person name="Nakamura M."/>
            <person name="Mori S."/>
            <person name="Shibayama K."/>
        </authorList>
    </citation>
    <scope>NUCLEOTIDE SEQUENCE [LARGE SCALE GENOMIC DNA]</scope>
    <source>
        <strain evidence="2 3">SNTW101c</strain>
    </source>
</reference>
<gene>
    <name evidence="1" type="ORF">NHP190020_06690</name>
    <name evidence="2" type="ORF">SNTW_11310</name>
</gene>
<evidence type="ECO:0000313" key="4">
    <source>
        <dbReference type="Proteomes" id="UP000509742"/>
    </source>
</evidence>
<dbReference type="Proteomes" id="UP000317935">
    <property type="component" value="Chromosome"/>
</dbReference>
<proteinExistence type="predicted"/>
<keyword evidence="4" id="KW-1185">Reference proteome</keyword>
<name>A0A6J4CY95_9HELI</name>
<reference evidence="1 4" key="2">
    <citation type="submission" date="2020-04" db="EMBL/GenBank/DDBJ databases">
        <title>Genomic analysis of gastric non-Helicobacter pylori Helicobacters isolated in Japan.</title>
        <authorList>
            <person name="Suzuki M."/>
            <person name="Rimbara E."/>
        </authorList>
    </citation>
    <scope>NUCLEOTIDE SEQUENCE [LARGE SCALE GENOMIC DNA]</scope>
    <source>
        <strain evidence="1 4">NHP19-0020</strain>
    </source>
</reference>
<dbReference type="EMBL" id="AP019774">
    <property type="protein sequence ID" value="BCD70486.1"/>
    <property type="molecule type" value="Genomic_DNA"/>
</dbReference>
<dbReference type="EMBL" id="AP023036">
    <property type="protein sequence ID" value="BCD45630.1"/>
    <property type="molecule type" value="Genomic_DNA"/>
</dbReference>
<evidence type="ECO:0000313" key="2">
    <source>
        <dbReference type="EMBL" id="BCD70486.1"/>
    </source>
</evidence>
<organism evidence="2 3">
    <name type="scientific">Helicobacter suis</name>
    <dbReference type="NCBI Taxonomy" id="104628"/>
    <lineage>
        <taxon>Bacteria</taxon>
        <taxon>Pseudomonadati</taxon>
        <taxon>Campylobacterota</taxon>
        <taxon>Epsilonproteobacteria</taxon>
        <taxon>Campylobacterales</taxon>
        <taxon>Helicobacteraceae</taxon>
        <taxon>Helicobacter</taxon>
    </lineage>
</organism>